<keyword evidence="2" id="KW-1185">Reference proteome</keyword>
<proteinExistence type="predicted"/>
<name>A0A9E7SQA5_THEAG</name>
<dbReference type="AlphaFoldDB" id="A0A9E7SQA5"/>
<accession>A0A9E7SQA5</accession>
<dbReference type="SUPFAM" id="SSF102198">
    <property type="entry name" value="Putative cyclase"/>
    <property type="match status" value="1"/>
</dbReference>
<dbReference type="GO" id="GO:0004061">
    <property type="term" value="F:arylformamidase activity"/>
    <property type="evidence" value="ECO:0007669"/>
    <property type="project" value="InterPro"/>
</dbReference>
<dbReference type="PANTHER" id="PTHR31118">
    <property type="entry name" value="CYCLASE-LIKE PROTEIN 2"/>
    <property type="match status" value="1"/>
</dbReference>
<dbReference type="InterPro" id="IPR037175">
    <property type="entry name" value="KFase_sf"/>
</dbReference>
<dbReference type="InterPro" id="IPR007325">
    <property type="entry name" value="KFase/CYL"/>
</dbReference>
<dbReference type="KEGG" id="tagg:NF865_08950"/>
<reference evidence="1" key="1">
    <citation type="journal article" date="1998" name="Int. J. Syst. Bacteriol. 48 Pt">
        <title>Thermococcus guaymasensis sp. nov. and Thermococcus aggregans sp. nov., two novel thermophilic archaea isolated from the Guaymas Basin hydrothermal vent site.</title>
        <authorList>
            <person name="Canganella F."/>
            <person name="Jones W.J."/>
            <person name="Gambacorta A."/>
            <person name="Antranikian G."/>
        </authorList>
    </citation>
    <scope>NUCLEOTIDE SEQUENCE</scope>
    <source>
        <strain evidence="1">TY</strain>
    </source>
</reference>
<dbReference type="Gene3D" id="3.50.30.50">
    <property type="entry name" value="Putative cyclase"/>
    <property type="match status" value="1"/>
</dbReference>
<organism evidence="1 2">
    <name type="scientific">Thermococcus aggregans</name>
    <dbReference type="NCBI Taxonomy" id="110163"/>
    <lineage>
        <taxon>Archaea</taxon>
        <taxon>Methanobacteriati</taxon>
        <taxon>Methanobacteriota</taxon>
        <taxon>Thermococci</taxon>
        <taxon>Thermococcales</taxon>
        <taxon>Thermococcaceae</taxon>
        <taxon>Thermococcus</taxon>
    </lineage>
</organism>
<gene>
    <name evidence="1" type="ORF">NF865_08950</name>
</gene>
<dbReference type="EMBL" id="CP099582">
    <property type="protein sequence ID" value="USS41711.1"/>
    <property type="molecule type" value="Genomic_DNA"/>
</dbReference>
<dbReference type="PANTHER" id="PTHR31118:SF12">
    <property type="entry name" value="CYCLASE-LIKE PROTEIN 2"/>
    <property type="match status" value="1"/>
</dbReference>
<sequence length="191" mass="20980">MIVDLTLELSEETTVYPGDPRVEIRKWTAIEKDGYYTNALFLGEHSGTHVDAPAHFIPGGKTIDEIPLERFIGKGVVLDVSSLNENIKPQDITKSAEVVLFYTGGREVYLSEEGAKYLVELGVKVVGIDAPTIGDSSTHKVLLSNEVVIFENLTNLQKLIGKEFTFFGVPLKIKNGSGSPVRAFAIIKEEE</sequence>
<dbReference type="RefSeq" id="WP_253305649.1">
    <property type="nucleotide sequence ID" value="NZ_CP099582.1"/>
</dbReference>
<reference evidence="1" key="2">
    <citation type="submission" date="2022-06" db="EMBL/GenBank/DDBJ databases">
        <authorList>
            <person name="Park Y.-J."/>
        </authorList>
    </citation>
    <scope>NUCLEOTIDE SEQUENCE</scope>
    <source>
        <strain evidence="1">TY</strain>
    </source>
</reference>
<evidence type="ECO:0000313" key="1">
    <source>
        <dbReference type="EMBL" id="USS41711.1"/>
    </source>
</evidence>
<dbReference type="Pfam" id="PF04199">
    <property type="entry name" value="Cyclase"/>
    <property type="match status" value="1"/>
</dbReference>
<protein>
    <submittedName>
        <fullName evidence="1">Cyclase family protein</fullName>
    </submittedName>
</protein>
<dbReference type="GO" id="GO:0019441">
    <property type="term" value="P:L-tryptophan catabolic process to kynurenine"/>
    <property type="evidence" value="ECO:0007669"/>
    <property type="project" value="InterPro"/>
</dbReference>
<evidence type="ECO:0000313" key="2">
    <source>
        <dbReference type="Proteomes" id="UP001055732"/>
    </source>
</evidence>
<dbReference type="Proteomes" id="UP001055732">
    <property type="component" value="Chromosome"/>
</dbReference>